<dbReference type="Proteomes" id="UP000286045">
    <property type="component" value="Unassembled WGS sequence"/>
</dbReference>
<protein>
    <submittedName>
        <fullName evidence="1">Uncharacterized protein</fullName>
    </submittedName>
</protein>
<name>A0A439CZR1_9PEZI</name>
<gene>
    <name evidence="1" type="ORF">EKO27_g7419</name>
</gene>
<dbReference type="AlphaFoldDB" id="A0A439CZR1"/>
<evidence type="ECO:0000313" key="2">
    <source>
        <dbReference type="Proteomes" id="UP000286045"/>
    </source>
</evidence>
<sequence>MSVLNSSNAHFDRLPDEILLMILNDVMERGSPFFPEYCVRTASESRDPCHLSNLNTRTAHFLSSQHIHLKNWLFVNTTSRRIRSVGREAFFGSKTIAMNSSLPERLRNGTFSAFGSALDQKLALHNIRSIILVDLTMYIASVFLQLPKTVHAFPRLENCMILVGFRRREPVLLISETEKVDVPAELTKLLGGIGLASGMMPKMALCKGLQWPELRMMLTRDVYPALRVKADIMTKAGQDKVGTQPHTE</sequence>
<comment type="caution">
    <text evidence="1">The sequence shown here is derived from an EMBL/GenBank/DDBJ whole genome shotgun (WGS) entry which is preliminary data.</text>
</comment>
<evidence type="ECO:0000313" key="1">
    <source>
        <dbReference type="EMBL" id="RWA07689.1"/>
    </source>
</evidence>
<proteinExistence type="predicted"/>
<keyword evidence="2" id="KW-1185">Reference proteome</keyword>
<organism evidence="1 2">
    <name type="scientific">Xylaria grammica</name>
    <dbReference type="NCBI Taxonomy" id="363999"/>
    <lineage>
        <taxon>Eukaryota</taxon>
        <taxon>Fungi</taxon>
        <taxon>Dikarya</taxon>
        <taxon>Ascomycota</taxon>
        <taxon>Pezizomycotina</taxon>
        <taxon>Sordariomycetes</taxon>
        <taxon>Xylariomycetidae</taxon>
        <taxon>Xylariales</taxon>
        <taxon>Xylariaceae</taxon>
        <taxon>Xylaria</taxon>
    </lineage>
</organism>
<dbReference type="EMBL" id="RYZI01000243">
    <property type="protein sequence ID" value="RWA07689.1"/>
    <property type="molecule type" value="Genomic_DNA"/>
</dbReference>
<reference evidence="1 2" key="1">
    <citation type="submission" date="2018-12" db="EMBL/GenBank/DDBJ databases">
        <title>Draft genome sequence of Xylaria grammica IHI A82.</title>
        <authorList>
            <person name="Buettner E."/>
            <person name="Kellner H."/>
        </authorList>
    </citation>
    <scope>NUCLEOTIDE SEQUENCE [LARGE SCALE GENOMIC DNA]</scope>
    <source>
        <strain evidence="1 2">IHI A82</strain>
    </source>
</reference>
<accession>A0A439CZR1</accession>